<dbReference type="Proteomes" id="UP000747542">
    <property type="component" value="Unassembled WGS sequence"/>
</dbReference>
<reference evidence="1" key="1">
    <citation type="journal article" date="2021" name="Sci. Adv.">
        <title>The American lobster genome reveals insights on longevity, neural, and immune adaptations.</title>
        <authorList>
            <person name="Polinski J.M."/>
            <person name="Zimin A.V."/>
            <person name="Clark K.F."/>
            <person name="Kohn A.B."/>
            <person name="Sadowski N."/>
            <person name="Timp W."/>
            <person name="Ptitsyn A."/>
            <person name="Khanna P."/>
            <person name="Romanova D.Y."/>
            <person name="Williams P."/>
            <person name="Greenwood S.J."/>
            <person name="Moroz L.L."/>
            <person name="Walt D.R."/>
            <person name="Bodnar A.G."/>
        </authorList>
    </citation>
    <scope>NUCLEOTIDE SEQUENCE</scope>
    <source>
        <strain evidence="1">GMGI-L3</strain>
    </source>
</reference>
<gene>
    <name evidence="1" type="ORF">Hamer_G000162</name>
</gene>
<keyword evidence="2" id="KW-1185">Reference proteome</keyword>
<evidence type="ECO:0000313" key="2">
    <source>
        <dbReference type="Proteomes" id="UP000747542"/>
    </source>
</evidence>
<proteinExistence type="predicted"/>
<comment type="caution">
    <text evidence="1">The sequence shown here is derived from an EMBL/GenBank/DDBJ whole genome shotgun (WGS) entry which is preliminary data.</text>
</comment>
<name>A0A8J5NCM5_HOMAM</name>
<feature type="non-terminal residue" evidence="1">
    <location>
        <position position="1"/>
    </location>
</feature>
<dbReference type="EMBL" id="JAHLQT010002534">
    <property type="protein sequence ID" value="KAG7176951.1"/>
    <property type="molecule type" value="Genomic_DNA"/>
</dbReference>
<sequence length="123" mass="13751">ISVGRTTFTYSLPQPSLRPALFSQTGGQGSVWGYIRKLLHQPDIIVLDASPHTRHEARELPDNEGGFQEVRYVANEFGVQAQSPLLPTPHPLPAHAQELIRIAEELRSQGVVFDQNGFRVNRK</sequence>
<evidence type="ECO:0000313" key="1">
    <source>
        <dbReference type="EMBL" id="KAG7176951.1"/>
    </source>
</evidence>
<accession>A0A8J5NCM5</accession>
<protein>
    <submittedName>
        <fullName evidence="1">Cuticle protein</fullName>
    </submittedName>
</protein>
<dbReference type="AlphaFoldDB" id="A0A8J5NCM5"/>
<organism evidence="1 2">
    <name type="scientific">Homarus americanus</name>
    <name type="common">American lobster</name>
    <dbReference type="NCBI Taxonomy" id="6706"/>
    <lineage>
        <taxon>Eukaryota</taxon>
        <taxon>Metazoa</taxon>
        <taxon>Ecdysozoa</taxon>
        <taxon>Arthropoda</taxon>
        <taxon>Crustacea</taxon>
        <taxon>Multicrustacea</taxon>
        <taxon>Malacostraca</taxon>
        <taxon>Eumalacostraca</taxon>
        <taxon>Eucarida</taxon>
        <taxon>Decapoda</taxon>
        <taxon>Pleocyemata</taxon>
        <taxon>Astacidea</taxon>
        <taxon>Nephropoidea</taxon>
        <taxon>Nephropidae</taxon>
        <taxon>Homarus</taxon>
    </lineage>
</organism>